<gene>
    <name evidence="1" type="ORF">EAI_04711</name>
</gene>
<accession>E2BTR1</accession>
<proteinExistence type="predicted"/>
<name>E2BTR1_HARSA</name>
<dbReference type="Proteomes" id="UP000008237">
    <property type="component" value="Unassembled WGS sequence"/>
</dbReference>
<evidence type="ECO:0000313" key="2">
    <source>
        <dbReference type="Proteomes" id="UP000008237"/>
    </source>
</evidence>
<dbReference type="OrthoDB" id="6617263at2759"/>
<dbReference type="AlphaFoldDB" id="E2BTR1"/>
<dbReference type="EMBL" id="GL450516">
    <property type="protein sequence ID" value="EFN80923.1"/>
    <property type="molecule type" value="Genomic_DNA"/>
</dbReference>
<evidence type="ECO:0000313" key="1">
    <source>
        <dbReference type="EMBL" id="EFN80923.1"/>
    </source>
</evidence>
<dbReference type="InParanoid" id="E2BTR1"/>
<organism evidence="2">
    <name type="scientific">Harpegnathos saltator</name>
    <name type="common">Jerdon's jumping ant</name>
    <dbReference type="NCBI Taxonomy" id="610380"/>
    <lineage>
        <taxon>Eukaryota</taxon>
        <taxon>Metazoa</taxon>
        <taxon>Ecdysozoa</taxon>
        <taxon>Arthropoda</taxon>
        <taxon>Hexapoda</taxon>
        <taxon>Insecta</taxon>
        <taxon>Pterygota</taxon>
        <taxon>Neoptera</taxon>
        <taxon>Endopterygota</taxon>
        <taxon>Hymenoptera</taxon>
        <taxon>Apocrita</taxon>
        <taxon>Aculeata</taxon>
        <taxon>Formicoidea</taxon>
        <taxon>Formicidae</taxon>
        <taxon>Ponerinae</taxon>
        <taxon>Ponerini</taxon>
        <taxon>Harpegnathos</taxon>
    </lineage>
</organism>
<protein>
    <submittedName>
        <fullName evidence="1">Uncharacterized protein</fullName>
    </submittedName>
</protein>
<sequence>MSMTLVENLSLLPKLNPIEVPDMYTTEYIELMLNLIDSMLAKGVKIGKARTCISSILKVSARRTETDLPIRYVEKILSEYLFHQIKDIASAAIEFAVNLCLSLAPADV</sequence>
<reference evidence="1 2" key="1">
    <citation type="journal article" date="2010" name="Science">
        <title>Genomic comparison of the ants Camponotus floridanus and Harpegnathos saltator.</title>
        <authorList>
            <person name="Bonasio R."/>
            <person name="Zhang G."/>
            <person name="Ye C."/>
            <person name="Mutti N.S."/>
            <person name="Fang X."/>
            <person name="Qin N."/>
            <person name="Donahue G."/>
            <person name="Yang P."/>
            <person name="Li Q."/>
            <person name="Li C."/>
            <person name="Zhang P."/>
            <person name="Huang Z."/>
            <person name="Berger S.L."/>
            <person name="Reinberg D."/>
            <person name="Wang J."/>
            <person name="Liebig J."/>
        </authorList>
    </citation>
    <scope>NUCLEOTIDE SEQUENCE [LARGE SCALE GENOMIC DNA]</scope>
    <source>
        <strain evidence="1 2">R22 G/1</strain>
    </source>
</reference>
<keyword evidence="2" id="KW-1185">Reference proteome</keyword>